<dbReference type="GO" id="GO:0005886">
    <property type="term" value="C:plasma membrane"/>
    <property type="evidence" value="ECO:0007669"/>
    <property type="project" value="TreeGrafter"/>
</dbReference>
<dbReference type="PANTHER" id="PTHR11036:SF127">
    <property type="entry name" value="SEMAPHORIN-1A"/>
    <property type="match status" value="1"/>
</dbReference>
<dbReference type="AlphaFoldDB" id="A0AAV7IX59"/>
<dbReference type="Gene3D" id="3.30.1680.10">
    <property type="entry name" value="ligand-binding face of the semaphorins, domain 2"/>
    <property type="match status" value="1"/>
</dbReference>
<dbReference type="SUPFAM" id="SSF101912">
    <property type="entry name" value="Sema domain"/>
    <property type="match status" value="1"/>
</dbReference>
<evidence type="ECO:0000313" key="5">
    <source>
        <dbReference type="Proteomes" id="UP001165289"/>
    </source>
</evidence>
<keyword evidence="2" id="KW-0472">Membrane</keyword>
<keyword evidence="2" id="KW-1133">Transmembrane helix</keyword>
<dbReference type="GO" id="GO:0030335">
    <property type="term" value="P:positive regulation of cell migration"/>
    <property type="evidence" value="ECO:0007669"/>
    <property type="project" value="TreeGrafter"/>
</dbReference>
<evidence type="ECO:0000256" key="2">
    <source>
        <dbReference type="SAM" id="Phobius"/>
    </source>
</evidence>
<dbReference type="EMBL" id="JAKMXF010000365">
    <property type="protein sequence ID" value="KAI6645706.1"/>
    <property type="molecule type" value="Genomic_DNA"/>
</dbReference>
<feature type="domain" description="Sema" evidence="3">
    <location>
        <begin position="1"/>
        <end position="488"/>
    </location>
</feature>
<dbReference type="SUPFAM" id="SSF103575">
    <property type="entry name" value="Plexin repeat"/>
    <property type="match status" value="1"/>
</dbReference>
<dbReference type="Pfam" id="PF01403">
    <property type="entry name" value="Sema"/>
    <property type="match status" value="1"/>
</dbReference>
<dbReference type="SMART" id="SM00630">
    <property type="entry name" value="Sema"/>
    <property type="match status" value="1"/>
</dbReference>
<reference evidence="4 5" key="1">
    <citation type="journal article" date="2023" name="BMC Biol.">
        <title>The compact genome of the sponge Oopsacas minuta (Hexactinellida) is lacking key metazoan core genes.</title>
        <authorList>
            <person name="Santini S."/>
            <person name="Schenkelaars Q."/>
            <person name="Jourda C."/>
            <person name="Duchesne M."/>
            <person name="Belahbib H."/>
            <person name="Rocher C."/>
            <person name="Selva M."/>
            <person name="Riesgo A."/>
            <person name="Vervoort M."/>
            <person name="Leys S.P."/>
            <person name="Kodjabachian L."/>
            <person name="Le Bivic A."/>
            <person name="Borchiellini C."/>
            <person name="Claverie J.M."/>
            <person name="Renard E."/>
        </authorList>
    </citation>
    <scope>NUCLEOTIDE SEQUENCE [LARGE SCALE GENOMIC DNA]</scope>
    <source>
        <strain evidence="4">SPO-2</strain>
    </source>
</reference>
<gene>
    <name evidence="4" type="ORF">LOD99_12969</name>
</gene>
<dbReference type="InterPro" id="IPR027231">
    <property type="entry name" value="Semaphorin"/>
</dbReference>
<comment type="caution">
    <text evidence="4">The sequence shown here is derived from an EMBL/GenBank/DDBJ whole genome shotgun (WGS) entry which is preliminary data.</text>
</comment>
<dbReference type="InterPro" id="IPR001627">
    <property type="entry name" value="Semap_dom"/>
</dbReference>
<keyword evidence="5" id="KW-1185">Reference proteome</keyword>
<dbReference type="PROSITE" id="PS51004">
    <property type="entry name" value="SEMA"/>
    <property type="match status" value="1"/>
</dbReference>
<dbReference type="Gene3D" id="2.130.10.10">
    <property type="entry name" value="YVTN repeat-like/Quinoprotein amine dehydrogenase"/>
    <property type="match status" value="1"/>
</dbReference>
<dbReference type="GO" id="GO:0045499">
    <property type="term" value="F:chemorepellent activity"/>
    <property type="evidence" value="ECO:0007669"/>
    <property type="project" value="TreeGrafter"/>
</dbReference>
<protein>
    <submittedName>
        <fullName evidence="4">Semaphorin-5B-like</fullName>
    </submittedName>
</protein>
<name>A0AAV7IX59_9METZ</name>
<dbReference type="GO" id="GO:0030215">
    <property type="term" value="F:semaphorin receptor binding"/>
    <property type="evidence" value="ECO:0007669"/>
    <property type="project" value="InterPro"/>
</dbReference>
<dbReference type="PANTHER" id="PTHR11036">
    <property type="entry name" value="SEMAPHORIN"/>
    <property type="match status" value="1"/>
</dbReference>
<evidence type="ECO:0000259" key="3">
    <source>
        <dbReference type="PROSITE" id="PS51004"/>
    </source>
</evidence>
<comment type="caution">
    <text evidence="1">Lacks conserved residue(s) required for the propagation of feature annotation.</text>
</comment>
<evidence type="ECO:0000256" key="1">
    <source>
        <dbReference type="PROSITE-ProRule" id="PRU00352"/>
    </source>
</evidence>
<dbReference type="InterPro" id="IPR036352">
    <property type="entry name" value="Semap_dom_sf"/>
</dbReference>
<keyword evidence="2" id="KW-0812">Transmembrane</keyword>
<evidence type="ECO:0000313" key="4">
    <source>
        <dbReference type="EMBL" id="KAI6645706.1"/>
    </source>
</evidence>
<dbReference type="Proteomes" id="UP001165289">
    <property type="component" value="Unassembled WGS sequence"/>
</dbReference>
<feature type="transmembrane region" description="Helical" evidence="2">
    <location>
        <begin position="608"/>
        <end position="632"/>
    </location>
</feature>
<sequence length="803" mass="91653">MFILRYICVFVYLDLVYANFFYPVTSPDRIILEESNVIVGARNLILRINSDFTEISNFQDVTPSDSDYNQCIRNGWPSEYCHNDFSIMLIPTSHQILSGTQRRQNETIFTCSTNAYSPQCSFRDVNTFEAIHSFNGDNYISSENQYQSADLFTNTGDLFTFRQEGLGEDYVISKHLLPLSSDSLIRTRKFFQTSLWLNEAQVVSMYQEGNFVYIFLREKAVEVSTRISQNVQIYSRVARICKNDLGSGGEENHFLSFQKARISCVYQQTSQTPPYHYNELQDTYKFSGAFEHNTLPFEQVYAIFSSPLNGPVGSAVCVYTFDKNDFDLVKAFRGRYITEESAYSWGFSSEKGDINCEADPIRTTEEARRDVIMQFSVRQAHQPEPLFHLNNQKFVKIVVDSVVSFDGVYTEVMFILAISYESTIDIMLHRVNYNSHRSSSSHLISTTMIVKDTTELFVTEMKLYKNMQKRSQEGIIVGTKSGIHKIPLQSCFNYNSAEECVESMDPYCVFSCKQQQCVSIYNVNKSGDHFLYNYTTGEVWDCPPQYKLPDVTVSTNNGTLYSTNITSPTINTTAIDTTTLITMTTDDPIDLTDNLFPLIPLPPIFIEYLIVGVLLSSTLFCCLGVLITLFCIKISIYARKLKKLDYHQTETNTFGSDEGSPPPRQFWEPTAMPYEVPLNGHNMFSRDNLSSYKPSHMQSSPSIGTSHSLAYSFQPRNWSQHPTHSLFSEPLIKNKYPSSTLPRSHSTITNLNIPPLPVRVNSKGILLHPPTSPSPSSFHHFNVSNKYKQRFPEIRAFTPDFPL</sequence>
<dbReference type="InterPro" id="IPR015943">
    <property type="entry name" value="WD40/YVTN_repeat-like_dom_sf"/>
</dbReference>
<organism evidence="4 5">
    <name type="scientific">Oopsacas minuta</name>
    <dbReference type="NCBI Taxonomy" id="111878"/>
    <lineage>
        <taxon>Eukaryota</taxon>
        <taxon>Metazoa</taxon>
        <taxon>Porifera</taxon>
        <taxon>Hexactinellida</taxon>
        <taxon>Hexasterophora</taxon>
        <taxon>Lyssacinosida</taxon>
        <taxon>Leucopsacidae</taxon>
        <taxon>Oopsacas</taxon>
    </lineage>
</organism>
<proteinExistence type="predicted"/>
<accession>A0AAV7IX59</accession>